<comment type="caution">
    <text evidence="1">The sequence shown here is derived from an EMBL/GenBank/DDBJ whole genome shotgun (WGS) entry which is preliminary data.</text>
</comment>
<dbReference type="EMBL" id="JAPWTJ010003592">
    <property type="protein sequence ID" value="KAJ8954460.1"/>
    <property type="molecule type" value="Genomic_DNA"/>
</dbReference>
<sequence length="65" mass="7669">MMKSRNIDNMIHSICFRGNCEISLNLAMLQLIHAHCKQLKNDSNLVEWDMSEKQNTTRICFETLR</sequence>
<accession>A0ABQ9IQQ7</accession>
<organism evidence="1 2">
    <name type="scientific">Molorchus minor</name>
    <dbReference type="NCBI Taxonomy" id="1323400"/>
    <lineage>
        <taxon>Eukaryota</taxon>
        <taxon>Metazoa</taxon>
        <taxon>Ecdysozoa</taxon>
        <taxon>Arthropoda</taxon>
        <taxon>Hexapoda</taxon>
        <taxon>Insecta</taxon>
        <taxon>Pterygota</taxon>
        <taxon>Neoptera</taxon>
        <taxon>Endopterygota</taxon>
        <taxon>Coleoptera</taxon>
        <taxon>Polyphaga</taxon>
        <taxon>Cucujiformia</taxon>
        <taxon>Chrysomeloidea</taxon>
        <taxon>Cerambycidae</taxon>
        <taxon>Lamiinae</taxon>
        <taxon>Monochamini</taxon>
        <taxon>Molorchus</taxon>
    </lineage>
</organism>
<evidence type="ECO:0000313" key="1">
    <source>
        <dbReference type="EMBL" id="KAJ8954460.1"/>
    </source>
</evidence>
<keyword evidence="2" id="KW-1185">Reference proteome</keyword>
<gene>
    <name evidence="1" type="ORF">NQ317_019459</name>
</gene>
<dbReference type="Proteomes" id="UP001162164">
    <property type="component" value="Unassembled WGS sequence"/>
</dbReference>
<evidence type="ECO:0000313" key="2">
    <source>
        <dbReference type="Proteomes" id="UP001162164"/>
    </source>
</evidence>
<reference evidence="1" key="1">
    <citation type="journal article" date="2023" name="Insect Mol. Biol.">
        <title>Genome sequencing provides insights into the evolution of gene families encoding plant cell wall-degrading enzymes in longhorned beetles.</title>
        <authorList>
            <person name="Shin N.R."/>
            <person name="Okamura Y."/>
            <person name="Kirsch R."/>
            <person name="Pauchet Y."/>
        </authorList>
    </citation>
    <scope>NUCLEOTIDE SEQUENCE</scope>
    <source>
        <strain evidence="1">MMC_N1</strain>
    </source>
</reference>
<protein>
    <submittedName>
        <fullName evidence="1">Uncharacterized protein</fullName>
    </submittedName>
</protein>
<proteinExistence type="predicted"/>
<name>A0ABQ9IQQ7_9CUCU</name>